<dbReference type="InterPro" id="IPR002575">
    <property type="entry name" value="Aminoglycoside_PTrfase"/>
</dbReference>
<keyword evidence="3" id="KW-1185">Reference proteome</keyword>
<dbReference type="Gene3D" id="3.30.200.20">
    <property type="entry name" value="Phosphorylase Kinase, domain 1"/>
    <property type="match status" value="1"/>
</dbReference>
<evidence type="ECO:0000313" key="3">
    <source>
        <dbReference type="Proteomes" id="UP001201980"/>
    </source>
</evidence>
<comment type="caution">
    <text evidence="2">The sequence shown here is derived from an EMBL/GenBank/DDBJ whole genome shotgun (WGS) entry which is preliminary data.</text>
</comment>
<gene>
    <name evidence="2" type="ORF">MKZ38_010751</name>
</gene>
<evidence type="ECO:0000259" key="1">
    <source>
        <dbReference type="Pfam" id="PF01636"/>
    </source>
</evidence>
<reference evidence="2" key="1">
    <citation type="submission" date="2022-07" db="EMBL/GenBank/DDBJ databases">
        <title>Draft genome sequence of Zalerion maritima ATCC 34329, a (micro)plastics degrading marine fungus.</title>
        <authorList>
            <person name="Paco A."/>
            <person name="Goncalves M.F.M."/>
            <person name="Rocha-Santos T.A.P."/>
            <person name="Alves A."/>
        </authorList>
    </citation>
    <scope>NUCLEOTIDE SEQUENCE</scope>
    <source>
        <strain evidence="2">ATCC 34329</strain>
    </source>
</reference>
<dbReference type="SUPFAM" id="SSF56112">
    <property type="entry name" value="Protein kinase-like (PK-like)"/>
    <property type="match status" value="1"/>
</dbReference>
<dbReference type="EMBL" id="JAKWBI020000009">
    <property type="protein sequence ID" value="KAJ2906760.1"/>
    <property type="molecule type" value="Genomic_DNA"/>
</dbReference>
<dbReference type="Pfam" id="PF01636">
    <property type="entry name" value="APH"/>
    <property type="match status" value="1"/>
</dbReference>
<protein>
    <recommendedName>
        <fullName evidence="1">Aminoglycoside phosphotransferase domain-containing protein</fullName>
    </recommendedName>
</protein>
<dbReference type="Gene3D" id="3.90.1200.10">
    <property type="match status" value="1"/>
</dbReference>
<name>A0AAD5S035_9PEZI</name>
<dbReference type="Proteomes" id="UP001201980">
    <property type="component" value="Unassembled WGS sequence"/>
</dbReference>
<accession>A0AAD5S035</accession>
<feature type="domain" description="Aminoglycoside phosphotransferase" evidence="1">
    <location>
        <begin position="75"/>
        <end position="281"/>
    </location>
</feature>
<evidence type="ECO:0000313" key="2">
    <source>
        <dbReference type="EMBL" id="KAJ2906760.1"/>
    </source>
</evidence>
<dbReference type="AlphaFoldDB" id="A0AAD5S035"/>
<dbReference type="InterPro" id="IPR011009">
    <property type="entry name" value="Kinase-like_dom_sf"/>
</dbReference>
<proteinExistence type="predicted"/>
<sequence length="374" mass="41303">MAKPSAEEITASTRAELSNTPYACSELTVLSGGTANFLYKGTLTKPLPDGTTHVVVKHAEDFVKNNPAFSLSTDRCRFEEASLEAVQAGLGAVSAGQFTVKTPRLLHYNPRTNTQVQEYAPGTLDLKNYALTFWTPTSSELKSQCHDLGRSLGSWLRKFHNWADLPEQEGLRGTVKQNVGMQKLKHLINYPNSLSSASSHPQILGNEEVMSTIKEVVAMAEKELQDESKLGIIHGDFWTGNALVPARSFGARGDSVTVDIIDWELVQMGVRPLDLGQMIAELYELKLFKAIDAGVWIIEGFSEGYGTMDDEFAFRTSIHVGCHLLNFSGVPGWGTQEKVESVVDKGVDILVKAWKKDRSWFEGMELGCLFVKKQ</sequence>
<organism evidence="2 3">
    <name type="scientific">Zalerion maritima</name>
    <dbReference type="NCBI Taxonomy" id="339359"/>
    <lineage>
        <taxon>Eukaryota</taxon>
        <taxon>Fungi</taxon>
        <taxon>Dikarya</taxon>
        <taxon>Ascomycota</taxon>
        <taxon>Pezizomycotina</taxon>
        <taxon>Sordariomycetes</taxon>
        <taxon>Lulworthiomycetidae</taxon>
        <taxon>Lulworthiales</taxon>
        <taxon>Lulworthiaceae</taxon>
        <taxon>Zalerion</taxon>
    </lineage>
</organism>